<reference evidence="2 3" key="1">
    <citation type="submission" date="2023-02" db="EMBL/GenBank/DDBJ databases">
        <title>Genome sequence of Sphingobacterium sp. KACC 22765.</title>
        <authorList>
            <person name="Kim S."/>
            <person name="Heo J."/>
            <person name="Kwon S.-W."/>
        </authorList>
    </citation>
    <scope>NUCLEOTIDE SEQUENCE [LARGE SCALE GENOMIC DNA]</scope>
    <source>
        <strain evidence="2 3">KACC 22765</strain>
    </source>
</reference>
<dbReference type="Proteomes" id="UP001221558">
    <property type="component" value="Chromosome"/>
</dbReference>
<feature type="domain" description="Putative auto-transporter adhesin head GIN" evidence="1">
    <location>
        <begin position="30"/>
        <end position="232"/>
    </location>
</feature>
<dbReference type="RefSeq" id="WP_274266197.1">
    <property type="nucleotide sequence ID" value="NZ_CP117880.1"/>
</dbReference>
<protein>
    <submittedName>
        <fullName evidence="2">DUF2807 domain-containing protein</fullName>
    </submittedName>
</protein>
<gene>
    <name evidence="2" type="ORF">PQ465_14310</name>
</gene>
<dbReference type="Gene3D" id="2.160.20.120">
    <property type="match status" value="1"/>
</dbReference>
<keyword evidence="3" id="KW-1185">Reference proteome</keyword>
<dbReference type="InterPro" id="IPR021255">
    <property type="entry name" value="DUF2807"/>
</dbReference>
<evidence type="ECO:0000313" key="2">
    <source>
        <dbReference type="EMBL" id="WDF67469.1"/>
    </source>
</evidence>
<sequence length="248" mass="26492">MKRLLTLALIAASTLTYGQHSQTRKIASPNGITVSRSIQAKYIVSNRNEVVVEVENQDHLDKLETVVKGGTLHIRYKSNVNIRTQKPNRVTVYSTAKLQQINVSSSASLHIESEIKVPQILVTVNSSGKLLTSNIIAEQATIDLSSSGRFDAHITTSKLTIDGSSSAKLVLAGSANEADLDISSSANIDLAALKLKRATVDASSSSKATVQVSENLTADVSSSAKVYYIGKPQNLTVNKSSSGQVLQK</sequence>
<evidence type="ECO:0000259" key="1">
    <source>
        <dbReference type="Pfam" id="PF10988"/>
    </source>
</evidence>
<evidence type="ECO:0000313" key="3">
    <source>
        <dbReference type="Proteomes" id="UP001221558"/>
    </source>
</evidence>
<accession>A0ABY7WJB1</accession>
<name>A0ABY7WJB1_9SPHI</name>
<dbReference type="Pfam" id="PF10988">
    <property type="entry name" value="DUF2807"/>
    <property type="match status" value="1"/>
</dbReference>
<organism evidence="2 3">
    <name type="scientific">Sphingobacterium oryzagri</name>
    <dbReference type="NCBI Taxonomy" id="3025669"/>
    <lineage>
        <taxon>Bacteria</taxon>
        <taxon>Pseudomonadati</taxon>
        <taxon>Bacteroidota</taxon>
        <taxon>Sphingobacteriia</taxon>
        <taxon>Sphingobacteriales</taxon>
        <taxon>Sphingobacteriaceae</taxon>
        <taxon>Sphingobacterium</taxon>
    </lineage>
</organism>
<proteinExistence type="predicted"/>
<dbReference type="EMBL" id="CP117880">
    <property type="protein sequence ID" value="WDF67469.1"/>
    <property type="molecule type" value="Genomic_DNA"/>
</dbReference>